<comment type="caution">
    <text evidence="2">The sequence shown here is derived from an EMBL/GenBank/DDBJ whole genome shotgun (WGS) entry which is preliminary data.</text>
</comment>
<keyword evidence="1" id="KW-1133">Transmembrane helix</keyword>
<sequence length="118" mass="14231">MEYWQYGWVFVCLNFRGIEEGHGDKKMNLLDKYRFKKRIIKVGELSWDLLIFFSKLTLFLFIMITAFTFWQNIVVELYVKYQIDISNQVGKMFLLILMVTILIFIDILKNLLFKKKNG</sequence>
<dbReference type="EMBL" id="LAZR01000476">
    <property type="protein sequence ID" value="KKN67352.1"/>
    <property type="molecule type" value="Genomic_DNA"/>
</dbReference>
<keyword evidence="1" id="KW-0812">Transmembrane</keyword>
<feature type="transmembrane region" description="Helical" evidence="1">
    <location>
        <begin position="90"/>
        <end position="108"/>
    </location>
</feature>
<dbReference type="AlphaFoldDB" id="A0A0F9SXL8"/>
<organism evidence="2">
    <name type="scientific">marine sediment metagenome</name>
    <dbReference type="NCBI Taxonomy" id="412755"/>
    <lineage>
        <taxon>unclassified sequences</taxon>
        <taxon>metagenomes</taxon>
        <taxon>ecological metagenomes</taxon>
    </lineage>
</organism>
<evidence type="ECO:0000256" key="1">
    <source>
        <dbReference type="SAM" id="Phobius"/>
    </source>
</evidence>
<feature type="transmembrane region" description="Helical" evidence="1">
    <location>
        <begin position="45"/>
        <end position="70"/>
    </location>
</feature>
<keyword evidence="1" id="KW-0472">Membrane</keyword>
<gene>
    <name evidence="2" type="ORF">LCGC14_0462160</name>
</gene>
<protein>
    <submittedName>
        <fullName evidence="2">Uncharacterized protein</fullName>
    </submittedName>
</protein>
<name>A0A0F9SXL8_9ZZZZ</name>
<reference evidence="2" key="1">
    <citation type="journal article" date="2015" name="Nature">
        <title>Complex archaea that bridge the gap between prokaryotes and eukaryotes.</title>
        <authorList>
            <person name="Spang A."/>
            <person name="Saw J.H."/>
            <person name="Jorgensen S.L."/>
            <person name="Zaremba-Niedzwiedzka K."/>
            <person name="Martijn J."/>
            <person name="Lind A.E."/>
            <person name="van Eijk R."/>
            <person name="Schleper C."/>
            <person name="Guy L."/>
            <person name="Ettema T.J."/>
        </authorList>
    </citation>
    <scope>NUCLEOTIDE SEQUENCE</scope>
</reference>
<evidence type="ECO:0000313" key="2">
    <source>
        <dbReference type="EMBL" id="KKN67352.1"/>
    </source>
</evidence>
<proteinExistence type="predicted"/>
<accession>A0A0F9SXL8</accession>